<dbReference type="Proteomes" id="UP000250136">
    <property type="component" value="Chromosome"/>
</dbReference>
<keyword evidence="4" id="KW-1185">Reference proteome</keyword>
<dbReference type="EMBL" id="LIXN01000011">
    <property type="protein sequence ID" value="KQH82147.1"/>
    <property type="molecule type" value="Genomic_DNA"/>
</dbReference>
<dbReference type="AlphaFoldDB" id="A0A0Q2S3T6"/>
<evidence type="ECO:0000313" key="2">
    <source>
        <dbReference type="EMBL" id="KQH82147.1"/>
    </source>
</evidence>
<proteinExistence type="predicted"/>
<reference evidence="2 3" key="1">
    <citation type="submission" date="2015-08" db="EMBL/GenBank/DDBJ databases">
        <title>Thermococcus thioreducens DSM 14981 genome sequencing.</title>
        <authorList>
            <person name="Hong S.-J."/>
            <person name="Kim M.-C."/>
            <person name="Shin J.-H."/>
        </authorList>
    </citation>
    <scope>NUCLEOTIDE SEQUENCE [LARGE SCALE GENOMIC DNA]</scope>
    <source>
        <strain evidence="2 3">DSM 14981</strain>
    </source>
</reference>
<dbReference type="RefSeq" id="WP_055429637.1">
    <property type="nucleotide sequence ID" value="NZ_CP015105.1"/>
</dbReference>
<dbReference type="PATRIC" id="fig|277988.4.peg.1549"/>
<gene>
    <name evidence="1" type="ORF">A3L14_02410</name>
    <name evidence="2" type="ORF">AMR53_07350</name>
</gene>
<accession>A0A0Q2S3T6</accession>
<dbReference type="Proteomes" id="UP000051862">
    <property type="component" value="Unassembled WGS sequence"/>
</dbReference>
<dbReference type="GeneID" id="33333238"/>
<evidence type="ECO:0000313" key="3">
    <source>
        <dbReference type="Proteomes" id="UP000051862"/>
    </source>
</evidence>
<dbReference type="KEGG" id="ttd:A3L14_02410"/>
<evidence type="ECO:0000313" key="4">
    <source>
        <dbReference type="Proteomes" id="UP000250136"/>
    </source>
</evidence>
<sequence>MIFLIFFAVIMHILEFRLEIILCGVENRGKGGTARRTPQKALWKLELIGLYTVVLRLVEEGKFEGAEELLRAF</sequence>
<dbReference type="EMBL" id="CP015105">
    <property type="protein sequence ID" value="ASJ11811.1"/>
    <property type="molecule type" value="Genomic_DNA"/>
</dbReference>
<name>A0A0Q2S3T6_9EURY</name>
<evidence type="ECO:0000313" key="1">
    <source>
        <dbReference type="EMBL" id="ASJ11811.1"/>
    </source>
</evidence>
<protein>
    <submittedName>
        <fullName evidence="2">Uncharacterized protein</fullName>
    </submittedName>
</protein>
<organism evidence="2 3">
    <name type="scientific">Thermococcus thioreducens</name>
    <dbReference type="NCBI Taxonomy" id="277988"/>
    <lineage>
        <taxon>Archaea</taxon>
        <taxon>Methanobacteriati</taxon>
        <taxon>Methanobacteriota</taxon>
        <taxon>Thermococci</taxon>
        <taxon>Thermococcales</taxon>
        <taxon>Thermococcaceae</taxon>
        <taxon>Thermococcus</taxon>
    </lineage>
</organism>
<reference evidence="1 4" key="2">
    <citation type="submission" date="2016-04" db="EMBL/GenBank/DDBJ databases">
        <title>Complete genome sequence of Thermococcus thioreducens type strain OGL-20P.</title>
        <authorList>
            <person name="Oger P.M."/>
        </authorList>
    </citation>
    <scope>NUCLEOTIDE SEQUENCE [LARGE SCALE GENOMIC DNA]</scope>
    <source>
        <strain evidence="1 4">OGL-20P</strain>
    </source>
</reference>